<dbReference type="FunFam" id="3.40.50.300:FF:000737">
    <property type="entry name" value="Bifunctional polynucleotide phosphatase/kinase"/>
    <property type="match status" value="1"/>
</dbReference>
<dbReference type="Pfam" id="PF13671">
    <property type="entry name" value="AAA_33"/>
    <property type="match status" value="1"/>
</dbReference>
<dbReference type="NCBIfam" id="TIGR01662">
    <property type="entry name" value="HAD-SF-IIIA"/>
    <property type="match status" value="1"/>
</dbReference>
<reference evidence="1 2" key="1">
    <citation type="journal article" date="2020" name="ISME J.">
        <title>Uncovering the hidden diversity of litter-decomposition mechanisms in mushroom-forming fungi.</title>
        <authorList>
            <person name="Floudas D."/>
            <person name="Bentzer J."/>
            <person name="Ahren D."/>
            <person name="Johansson T."/>
            <person name="Persson P."/>
            <person name="Tunlid A."/>
        </authorList>
    </citation>
    <scope>NUCLEOTIDE SEQUENCE [LARGE SCALE GENOMIC DNA]</scope>
    <source>
        <strain evidence="1 2">CBS 406.79</strain>
    </source>
</reference>
<keyword evidence="2" id="KW-1185">Reference proteome</keyword>
<evidence type="ECO:0000313" key="2">
    <source>
        <dbReference type="Proteomes" id="UP000518752"/>
    </source>
</evidence>
<dbReference type="InterPro" id="IPR027417">
    <property type="entry name" value="P-loop_NTPase"/>
</dbReference>
<gene>
    <name evidence="1" type="ORF">D9757_001630</name>
</gene>
<dbReference type="SUPFAM" id="SSF56784">
    <property type="entry name" value="HAD-like"/>
    <property type="match status" value="1"/>
</dbReference>
<dbReference type="Gene3D" id="3.40.50.1000">
    <property type="entry name" value="HAD superfamily/HAD-like"/>
    <property type="match status" value="1"/>
</dbReference>
<dbReference type="Pfam" id="PF08645">
    <property type="entry name" value="PNK3P"/>
    <property type="match status" value="1"/>
</dbReference>
<dbReference type="GO" id="GO:0046404">
    <property type="term" value="F:ATP-dependent polydeoxyribonucleotide 5'-hydroxyl-kinase activity"/>
    <property type="evidence" value="ECO:0007669"/>
    <property type="project" value="TreeGrafter"/>
</dbReference>
<sequence>MSAGPSKKRAGEDVHPFFMKKARQSSLRWHKPFGGTCLYATNLAPALSSKIAAFDLDGTLIKPSLGRGAVKKAPKGAPPAWDWWTPNKVPETLQNLTQDGYSIVVISNQAIRSASLPAWKEKIGLVADALPSVPFRLFAATAKDGYRKPMPGMWNQLSTMFKEQGVEIDKSASFYVGDAAGRKADFAATDRMWALNVGLPFFTPEEYFLNQTTNTNYEIGFDVTTLLDLPRFSPDDKSIIPDPKQLEVVLFVGYPGVGKSTVCRQYFTSAGYQRINQDTLGSRDKCMKAVASALTTGTNNTNRDLQTRKFYIEIARKFDVPIRCFLFTGSRELAWHNNLYRALNLPPTVASREEKHALVPEVAFNSFTQNYEEPNVSEGFSEIRKVNFVFEGTEEEKRYWSMWLHI</sequence>
<dbReference type="GO" id="GO:0006281">
    <property type="term" value="P:DNA repair"/>
    <property type="evidence" value="ECO:0007669"/>
    <property type="project" value="TreeGrafter"/>
</dbReference>
<dbReference type="InterPro" id="IPR006549">
    <property type="entry name" value="HAD-SF_hydro_IIIA"/>
</dbReference>
<protein>
    <submittedName>
        <fullName evidence="1">Uncharacterized protein</fullName>
    </submittedName>
</protein>
<dbReference type="OrthoDB" id="19045at2759"/>
<organism evidence="1 2">
    <name type="scientific">Collybiopsis confluens</name>
    <dbReference type="NCBI Taxonomy" id="2823264"/>
    <lineage>
        <taxon>Eukaryota</taxon>
        <taxon>Fungi</taxon>
        <taxon>Dikarya</taxon>
        <taxon>Basidiomycota</taxon>
        <taxon>Agaricomycotina</taxon>
        <taxon>Agaricomycetes</taxon>
        <taxon>Agaricomycetidae</taxon>
        <taxon>Agaricales</taxon>
        <taxon>Marasmiineae</taxon>
        <taxon>Omphalotaceae</taxon>
        <taxon>Collybiopsis</taxon>
    </lineage>
</organism>
<dbReference type="AlphaFoldDB" id="A0A8H5HYP1"/>
<dbReference type="InterPro" id="IPR036412">
    <property type="entry name" value="HAD-like_sf"/>
</dbReference>
<comment type="caution">
    <text evidence="1">The sequence shown here is derived from an EMBL/GenBank/DDBJ whole genome shotgun (WGS) entry which is preliminary data.</text>
</comment>
<dbReference type="PANTHER" id="PTHR12083:SF9">
    <property type="entry name" value="BIFUNCTIONAL POLYNUCLEOTIDE PHOSPHATASE_KINASE"/>
    <property type="match status" value="1"/>
</dbReference>
<dbReference type="InterPro" id="IPR013954">
    <property type="entry name" value="PNK3P"/>
</dbReference>
<dbReference type="EMBL" id="JAACJN010000008">
    <property type="protein sequence ID" value="KAF5391877.1"/>
    <property type="molecule type" value="Genomic_DNA"/>
</dbReference>
<dbReference type="Gene3D" id="3.40.50.300">
    <property type="entry name" value="P-loop containing nucleotide triphosphate hydrolases"/>
    <property type="match status" value="1"/>
</dbReference>
<evidence type="ECO:0000313" key="1">
    <source>
        <dbReference type="EMBL" id="KAF5391877.1"/>
    </source>
</evidence>
<dbReference type="GO" id="GO:0046403">
    <property type="term" value="F:polynucleotide 3'-phosphatase activity"/>
    <property type="evidence" value="ECO:0007669"/>
    <property type="project" value="TreeGrafter"/>
</dbReference>
<dbReference type="PANTHER" id="PTHR12083">
    <property type="entry name" value="BIFUNCTIONAL POLYNUCLEOTIDE PHOSPHATASE/KINASE"/>
    <property type="match status" value="1"/>
</dbReference>
<dbReference type="Proteomes" id="UP000518752">
    <property type="component" value="Unassembled WGS sequence"/>
</dbReference>
<proteinExistence type="predicted"/>
<dbReference type="SUPFAM" id="SSF52540">
    <property type="entry name" value="P-loop containing nucleoside triphosphate hydrolases"/>
    <property type="match status" value="1"/>
</dbReference>
<accession>A0A8H5HYP1</accession>
<dbReference type="InterPro" id="IPR006551">
    <property type="entry name" value="Polynucleotide_phosphatase"/>
</dbReference>
<dbReference type="InterPro" id="IPR023214">
    <property type="entry name" value="HAD_sf"/>
</dbReference>
<dbReference type="GO" id="GO:0003690">
    <property type="term" value="F:double-stranded DNA binding"/>
    <property type="evidence" value="ECO:0007669"/>
    <property type="project" value="TreeGrafter"/>
</dbReference>
<name>A0A8H5HYP1_9AGAR</name>
<dbReference type="NCBIfam" id="TIGR01664">
    <property type="entry name" value="DNA-3'-Pase"/>
    <property type="match status" value="1"/>
</dbReference>